<reference evidence="1" key="1">
    <citation type="submission" date="2016-11" db="EMBL/GenBank/DDBJ databases">
        <title>The genome of Nicotiana attenuata.</title>
        <authorList>
            <person name="Xu S."/>
            <person name="Brockmoeller T."/>
            <person name="Gaquerel E."/>
            <person name="Navarro A."/>
            <person name="Kuhl H."/>
            <person name="Gase K."/>
            <person name="Ling Z."/>
            <person name="Zhou W."/>
            <person name="Kreitzer C."/>
            <person name="Stanke M."/>
            <person name="Tang H."/>
            <person name="Lyons E."/>
            <person name="Pandey P."/>
            <person name="Pandey S.P."/>
            <person name="Timmermann B."/>
            <person name="Baldwin I.T."/>
        </authorList>
    </citation>
    <scope>NUCLEOTIDE SEQUENCE [LARGE SCALE GENOMIC DNA]</scope>
    <source>
        <strain evidence="1">UT</strain>
    </source>
</reference>
<evidence type="ECO:0000313" key="2">
    <source>
        <dbReference type="Proteomes" id="UP000187609"/>
    </source>
</evidence>
<name>A0A314KQK0_NICAT</name>
<proteinExistence type="predicted"/>
<dbReference type="PANTHER" id="PTHR47746:SF77">
    <property type="entry name" value="REVERSE TRANSCRIPTASE ZINC-BINDING DOMAIN-CONTAINING PROTEIN"/>
    <property type="match status" value="1"/>
</dbReference>
<evidence type="ECO:0008006" key="3">
    <source>
        <dbReference type="Google" id="ProtNLM"/>
    </source>
</evidence>
<dbReference type="AlphaFoldDB" id="A0A314KQK0"/>
<gene>
    <name evidence="1" type="ORF">A4A49_62296</name>
</gene>
<keyword evidence="2" id="KW-1185">Reference proteome</keyword>
<dbReference type="EMBL" id="MJEQ01001248">
    <property type="protein sequence ID" value="OIT31543.1"/>
    <property type="molecule type" value="Genomic_DNA"/>
</dbReference>
<feature type="non-terminal residue" evidence="1">
    <location>
        <position position="118"/>
    </location>
</feature>
<dbReference type="PANTHER" id="PTHR47746">
    <property type="entry name" value="ZF-RVT DOMAIN-CONTAINING PROTEIN"/>
    <property type="match status" value="1"/>
</dbReference>
<evidence type="ECO:0000313" key="1">
    <source>
        <dbReference type="EMBL" id="OIT31543.1"/>
    </source>
</evidence>
<dbReference type="STRING" id="49451.A0A314KQK0"/>
<sequence>SCPMCNEENETMDHLFFSCVVSKEVREKGLKWQGISRAALDWQKEIEWAERNAKGRSADAQLYRVTLACVVYHIWRERNMRIFQGQQQLNQVLVRHIVQEVISRGLMKNRLVKKLETL</sequence>
<comment type="caution">
    <text evidence="1">The sequence shown here is derived from an EMBL/GenBank/DDBJ whole genome shotgun (WGS) entry which is preliminary data.</text>
</comment>
<protein>
    <recommendedName>
        <fullName evidence="3">Reverse transcriptase zinc-binding domain-containing protein</fullName>
    </recommendedName>
</protein>
<dbReference type="Proteomes" id="UP000187609">
    <property type="component" value="Unassembled WGS sequence"/>
</dbReference>
<accession>A0A314KQK0</accession>
<feature type="non-terminal residue" evidence="1">
    <location>
        <position position="1"/>
    </location>
</feature>
<organism evidence="1 2">
    <name type="scientific">Nicotiana attenuata</name>
    <name type="common">Coyote tobacco</name>
    <dbReference type="NCBI Taxonomy" id="49451"/>
    <lineage>
        <taxon>Eukaryota</taxon>
        <taxon>Viridiplantae</taxon>
        <taxon>Streptophyta</taxon>
        <taxon>Embryophyta</taxon>
        <taxon>Tracheophyta</taxon>
        <taxon>Spermatophyta</taxon>
        <taxon>Magnoliopsida</taxon>
        <taxon>eudicotyledons</taxon>
        <taxon>Gunneridae</taxon>
        <taxon>Pentapetalae</taxon>
        <taxon>asterids</taxon>
        <taxon>lamiids</taxon>
        <taxon>Solanales</taxon>
        <taxon>Solanaceae</taxon>
        <taxon>Nicotianoideae</taxon>
        <taxon>Nicotianeae</taxon>
        <taxon>Nicotiana</taxon>
    </lineage>
</organism>
<dbReference type="Gramene" id="OIT31543">
    <property type="protein sequence ID" value="OIT31543"/>
    <property type="gene ID" value="A4A49_62296"/>
</dbReference>